<keyword evidence="2" id="KW-1185">Reference proteome</keyword>
<sequence length="113" mass="12266">MSVAAGSDLLSIVLSRGDDFIGLERDICFFISSESLSLSISSYKSAASSSVLSEMPVSSVSSETVALHRSWIRRCVRVNGNIEGLVLDHCDLVLAEIPYEGEHMSLFIITIKV</sequence>
<dbReference type="Proteomes" id="UP000886595">
    <property type="component" value="Unassembled WGS sequence"/>
</dbReference>
<evidence type="ECO:0000313" key="2">
    <source>
        <dbReference type="Proteomes" id="UP000886595"/>
    </source>
</evidence>
<dbReference type="AlphaFoldDB" id="A0A8X8AXN7"/>
<comment type="caution">
    <text evidence="1">The sequence shown here is derived from an EMBL/GenBank/DDBJ whole genome shotgun (WGS) entry which is preliminary data.</text>
</comment>
<dbReference type="EMBL" id="JAAMPC010000004">
    <property type="protein sequence ID" value="KAG2314587.1"/>
    <property type="molecule type" value="Genomic_DNA"/>
</dbReference>
<gene>
    <name evidence="1" type="ORF">Bca52824_017709</name>
</gene>
<protein>
    <submittedName>
        <fullName evidence="1">Uncharacterized protein</fullName>
    </submittedName>
</protein>
<accession>A0A8X8AXN7</accession>
<reference evidence="1 2" key="1">
    <citation type="submission" date="2020-02" db="EMBL/GenBank/DDBJ databases">
        <authorList>
            <person name="Ma Q."/>
            <person name="Huang Y."/>
            <person name="Song X."/>
            <person name="Pei D."/>
        </authorList>
    </citation>
    <scope>NUCLEOTIDE SEQUENCE [LARGE SCALE GENOMIC DNA]</scope>
    <source>
        <strain evidence="1">Sxm20200214</strain>
        <tissue evidence="1">Leaf</tissue>
    </source>
</reference>
<proteinExistence type="predicted"/>
<organism evidence="1 2">
    <name type="scientific">Brassica carinata</name>
    <name type="common">Ethiopian mustard</name>
    <name type="synonym">Abyssinian cabbage</name>
    <dbReference type="NCBI Taxonomy" id="52824"/>
    <lineage>
        <taxon>Eukaryota</taxon>
        <taxon>Viridiplantae</taxon>
        <taxon>Streptophyta</taxon>
        <taxon>Embryophyta</taxon>
        <taxon>Tracheophyta</taxon>
        <taxon>Spermatophyta</taxon>
        <taxon>Magnoliopsida</taxon>
        <taxon>eudicotyledons</taxon>
        <taxon>Gunneridae</taxon>
        <taxon>Pentapetalae</taxon>
        <taxon>rosids</taxon>
        <taxon>malvids</taxon>
        <taxon>Brassicales</taxon>
        <taxon>Brassicaceae</taxon>
        <taxon>Brassiceae</taxon>
        <taxon>Brassica</taxon>
    </lineage>
</organism>
<evidence type="ECO:0000313" key="1">
    <source>
        <dbReference type="EMBL" id="KAG2314587.1"/>
    </source>
</evidence>
<name>A0A8X8AXN7_BRACI</name>